<protein>
    <submittedName>
        <fullName evidence="2">Uncharacterized protein</fullName>
    </submittedName>
</protein>
<dbReference type="AlphaFoldDB" id="A0A242K3G2"/>
<sequence length="240" mass="27436">MFLLWYKGVFYLVIIIIGVLVIAMLAFFSYELIKRINLDRLPAENTKMQRKINVYRQQENSRLIVSMVVAIILISLFLLGILYHQYTLEQDNESLKTEVETLGSSKNVSVEEYKENSLKLADFSWGKIVESKDAAAKKNYELQLSREWQPFFGEISVTILKSASTNTLTVSVFSSSLANSGFTTAEKNVEKFVNELGNVPEVAMLDFNFTYRDKTNTLTKESMVYSKDDQNDGLKKVELT</sequence>
<comment type="caution">
    <text evidence="2">The sequence shown here is derived from an EMBL/GenBank/DDBJ whole genome shotgun (WGS) entry which is preliminary data.</text>
</comment>
<organism evidence="2">
    <name type="scientific">Candidatus Enterococcus clewellii</name>
    <dbReference type="NCBI Taxonomy" id="1834193"/>
    <lineage>
        <taxon>Bacteria</taxon>
        <taxon>Bacillati</taxon>
        <taxon>Bacillota</taxon>
        <taxon>Bacilli</taxon>
        <taxon>Lactobacillales</taxon>
        <taxon>Enterococcaceae</taxon>
        <taxon>Enterococcus</taxon>
    </lineage>
</organism>
<evidence type="ECO:0000313" key="2">
    <source>
        <dbReference type="EMBL" id="OTP13535.1"/>
    </source>
</evidence>
<gene>
    <name evidence="2" type="ORF">A5888_003013</name>
</gene>
<reference evidence="2" key="1">
    <citation type="submission" date="2017-05" db="EMBL/GenBank/DDBJ databases">
        <title>The Genome Sequence of Enterococcus sp. 9E7_DIV0242.</title>
        <authorList>
            <consortium name="The Broad Institute Genomics Platform"/>
            <consortium name="The Broad Institute Genomic Center for Infectious Diseases"/>
            <person name="Earl A."/>
            <person name="Manson A."/>
            <person name="Schwartman J."/>
            <person name="Gilmore M."/>
            <person name="Abouelleil A."/>
            <person name="Cao P."/>
            <person name="Chapman S."/>
            <person name="Cusick C."/>
            <person name="Shea T."/>
            <person name="Young S."/>
            <person name="Neafsey D."/>
            <person name="Nusbaum C."/>
            <person name="Birren B."/>
        </authorList>
    </citation>
    <scope>NUCLEOTIDE SEQUENCE [LARGE SCALE GENOMIC DNA]</scope>
    <source>
        <strain evidence="2">9E7_DIV0242</strain>
    </source>
</reference>
<evidence type="ECO:0000256" key="1">
    <source>
        <dbReference type="SAM" id="Phobius"/>
    </source>
</evidence>
<proteinExistence type="predicted"/>
<keyword evidence="1" id="KW-1133">Transmembrane helix</keyword>
<feature type="transmembrane region" description="Helical" evidence="1">
    <location>
        <begin position="63"/>
        <end position="83"/>
    </location>
</feature>
<name>A0A242K3G2_9ENTE</name>
<keyword evidence="1" id="KW-0472">Membrane</keyword>
<feature type="transmembrane region" description="Helical" evidence="1">
    <location>
        <begin position="6"/>
        <end position="30"/>
    </location>
</feature>
<keyword evidence="1" id="KW-0812">Transmembrane</keyword>
<accession>A0A242K3G2</accession>
<dbReference type="EMBL" id="NGMM01000005">
    <property type="protein sequence ID" value="OTP13535.1"/>
    <property type="molecule type" value="Genomic_DNA"/>
</dbReference>